<dbReference type="AlphaFoldDB" id="W9RET6"/>
<keyword evidence="3" id="KW-1185">Reference proteome</keyword>
<organism evidence="2 3">
    <name type="scientific">Morus notabilis</name>
    <dbReference type="NCBI Taxonomy" id="981085"/>
    <lineage>
        <taxon>Eukaryota</taxon>
        <taxon>Viridiplantae</taxon>
        <taxon>Streptophyta</taxon>
        <taxon>Embryophyta</taxon>
        <taxon>Tracheophyta</taxon>
        <taxon>Spermatophyta</taxon>
        <taxon>Magnoliopsida</taxon>
        <taxon>eudicotyledons</taxon>
        <taxon>Gunneridae</taxon>
        <taxon>Pentapetalae</taxon>
        <taxon>rosids</taxon>
        <taxon>fabids</taxon>
        <taxon>Rosales</taxon>
        <taxon>Moraceae</taxon>
        <taxon>Moreae</taxon>
        <taxon>Morus</taxon>
    </lineage>
</organism>
<feature type="region of interest" description="Disordered" evidence="1">
    <location>
        <begin position="44"/>
        <end position="110"/>
    </location>
</feature>
<protein>
    <submittedName>
        <fullName evidence="2">Uncharacterized protein</fullName>
    </submittedName>
</protein>
<reference evidence="3" key="1">
    <citation type="submission" date="2013-01" db="EMBL/GenBank/DDBJ databases">
        <title>Draft Genome Sequence of a Mulberry Tree, Morus notabilis C.K. Schneid.</title>
        <authorList>
            <person name="He N."/>
            <person name="Zhao S."/>
        </authorList>
    </citation>
    <scope>NUCLEOTIDE SEQUENCE</scope>
</reference>
<feature type="region of interest" description="Disordered" evidence="1">
    <location>
        <begin position="1"/>
        <end position="25"/>
    </location>
</feature>
<feature type="compositionally biased region" description="Polar residues" evidence="1">
    <location>
        <begin position="56"/>
        <end position="68"/>
    </location>
</feature>
<dbReference type="Proteomes" id="UP000030645">
    <property type="component" value="Unassembled WGS sequence"/>
</dbReference>
<evidence type="ECO:0000313" key="3">
    <source>
        <dbReference type="Proteomes" id="UP000030645"/>
    </source>
</evidence>
<name>W9RET6_9ROSA</name>
<evidence type="ECO:0000256" key="1">
    <source>
        <dbReference type="SAM" id="MobiDB-lite"/>
    </source>
</evidence>
<accession>W9RET6</accession>
<sequence>MHHQPPPNTAKLHPKRRPQLWKEPAHKSALMRVTTLKSRKTVGVPTLPMEIDDNWQPLTITPPRTNPYQPREVPTTRILTTTPRLPFQKAAKGRRRTPALRGRRKRNPSS</sequence>
<feature type="compositionally biased region" description="Low complexity" evidence="1">
    <location>
        <begin position="75"/>
        <end position="86"/>
    </location>
</feature>
<dbReference type="EMBL" id="KE344931">
    <property type="protein sequence ID" value="EXB87090.1"/>
    <property type="molecule type" value="Genomic_DNA"/>
</dbReference>
<gene>
    <name evidence="2" type="ORF">L484_010072</name>
</gene>
<feature type="compositionally biased region" description="Basic residues" evidence="1">
    <location>
        <begin position="91"/>
        <end position="110"/>
    </location>
</feature>
<evidence type="ECO:0000313" key="2">
    <source>
        <dbReference type="EMBL" id="EXB87090.1"/>
    </source>
</evidence>
<proteinExistence type="predicted"/>